<dbReference type="CDD" id="cd22157">
    <property type="entry name" value="F-box_AtFBW1-like"/>
    <property type="match status" value="1"/>
</dbReference>
<dbReference type="Gene3D" id="1.20.1280.50">
    <property type="match status" value="1"/>
</dbReference>
<feature type="domain" description="F-box" evidence="1">
    <location>
        <begin position="1"/>
        <end position="45"/>
    </location>
</feature>
<dbReference type="Proteomes" id="UP000823749">
    <property type="component" value="Chromosome 7"/>
</dbReference>
<dbReference type="EMBL" id="JACTNZ010000007">
    <property type="protein sequence ID" value="KAG5541254.1"/>
    <property type="molecule type" value="Genomic_DNA"/>
</dbReference>
<evidence type="ECO:0000313" key="3">
    <source>
        <dbReference type="Proteomes" id="UP000823749"/>
    </source>
</evidence>
<dbReference type="SMART" id="SM00256">
    <property type="entry name" value="FBOX"/>
    <property type="match status" value="1"/>
</dbReference>
<evidence type="ECO:0000259" key="1">
    <source>
        <dbReference type="PROSITE" id="PS50181"/>
    </source>
</evidence>
<dbReference type="InterPro" id="IPR036047">
    <property type="entry name" value="F-box-like_dom_sf"/>
</dbReference>
<name>A0AAV6JNQ9_9ERIC</name>
<reference evidence="2" key="1">
    <citation type="submission" date="2020-08" db="EMBL/GenBank/DDBJ databases">
        <title>Plant Genome Project.</title>
        <authorList>
            <person name="Zhang R.-G."/>
        </authorList>
    </citation>
    <scope>NUCLEOTIDE SEQUENCE</scope>
    <source>
        <strain evidence="2">WSP0</strain>
        <tissue evidence="2">Leaf</tissue>
    </source>
</reference>
<dbReference type="PANTHER" id="PTHR31672">
    <property type="entry name" value="BNACNNG10540D PROTEIN"/>
    <property type="match status" value="1"/>
</dbReference>
<dbReference type="PANTHER" id="PTHR31672:SF6">
    <property type="entry name" value="F-BOX DOMAIN-CONTAINING PROTEIN"/>
    <property type="match status" value="1"/>
</dbReference>
<accession>A0AAV6JNQ9</accession>
<gene>
    <name evidence="2" type="ORF">RHGRI_021184</name>
</gene>
<protein>
    <recommendedName>
        <fullName evidence="1">F-box domain-containing protein</fullName>
    </recommendedName>
</protein>
<dbReference type="AlphaFoldDB" id="A0AAV6JNQ9"/>
<sequence length="131" mass="15152">MSDYLPADALISILTLLPPKSLVQLRCVCKTWQSLITSHDFICAYLQTPLLLLRHTEKYGEELYSLRSDDADFTSLRDFKCPFKTHSGCFFRVVGCCNGVICLSDDFACYNYTIILWNPSIRRYLGIFVWF</sequence>
<organism evidence="2 3">
    <name type="scientific">Rhododendron griersonianum</name>
    <dbReference type="NCBI Taxonomy" id="479676"/>
    <lineage>
        <taxon>Eukaryota</taxon>
        <taxon>Viridiplantae</taxon>
        <taxon>Streptophyta</taxon>
        <taxon>Embryophyta</taxon>
        <taxon>Tracheophyta</taxon>
        <taxon>Spermatophyta</taxon>
        <taxon>Magnoliopsida</taxon>
        <taxon>eudicotyledons</taxon>
        <taxon>Gunneridae</taxon>
        <taxon>Pentapetalae</taxon>
        <taxon>asterids</taxon>
        <taxon>Ericales</taxon>
        <taxon>Ericaceae</taxon>
        <taxon>Ericoideae</taxon>
        <taxon>Rhodoreae</taxon>
        <taxon>Rhododendron</taxon>
    </lineage>
</organism>
<dbReference type="PROSITE" id="PS50181">
    <property type="entry name" value="FBOX"/>
    <property type="match status" value="1"/>
</dbReference>
<keyword evidence="3" id="KW-1185">Reference proteome</keyword>
<proteinExistence type="predicted"/>
<dbReference type="InterPro" id="IPR001810">
    <property type="entry name" value="F-box_dom"/>
</dbReference>
<dbReference type="InterPro" id="IPR050796">
    <property type="entry name" value="SCF_F-box_component"/>
</dbReference>
<evidence type="ECO:0000313" key="2">
    <source>
        <dbReference type="EMBL" id="KAG5541254.1"/>
    </source>
</evidence>
<dbReference type="SUPFAM" id="SSF81383">
    <property type="entry name" value="F-box domain"/>
    <property type="match status" value="1"/>
</dbReference>
<comment type="caution">
    <text evidence="2">The sequence shown here is derived from an EMBL/GenBank/DDBJ whole genome shotgun (WGS) entry which is preliminary data.</text>
</comment>
<dbReference type="Pfam" id="PF00646">
    <property type="entry name" value="F-box"/>
    <property type="match status" value="1"/>
</dbReference>